<feature type="signal peptide" evidence="1">
    <location>
        <begin position="1"/>
        <end position="31"/>
    </location>
</feature>
<comment type="caution">
    <text evidence="3">The sequence shown here is derived from an EMBL/GenBank/DDBJ whole genome shotgun (WGS) entry which is preliminary data.</text>
</comment>
<proteinExistence type="predicted"/>
<evidence type="ECO:0000259" key="2">
    <source>
        <dbReference type="Pfam" id="PF14939"/>
    </source>
</evidence>
<gene>
    <name evidence="3" type="ORF">OBRU01_09919</name>
</gene>
<protein>
    <recommendedName>
        <fullName evidence="2">DDB1- and CUL4-associated factor 15 WD40 repeat-containing domain-containing protein</fullName>
    </recommendedName>
</protein>
<name>A0A0L7LFS5_OPEBR</name>
<dbReference type="PANTHER" id="PTHR28541">
    <property type="entry name" value="DDB1- AND CUL4-ASSOCIATED FACTOR 15"/>
    <property type="match status" value="1"/>
</dbReference>
<evidence type="ECO:0000256" key="1">
    <source>
        <dbReference type="SAM" id="SignalP"/>
    </source>
</evidence>
<dbReference type="AlphaFoldDB" id="A0A0L7LFS5"/>
<dbReference type="Proteomes" id="UP000037510">
    <property type="component" value="Unassembled WGS sequence"/>
</dbReference>
<reference evidence="3 4" key="1">
    <citation type="journal article" date="2015" name="Genome Biol. Evol.">
        <title>The genome of winter moth (Operophtera brumata) provides a genomic perspective on sexual dimorphism and phenology.</title>
        <authorList>
            <person name="Derks M.F."/>
            <person name="Smit S."/>
            <person name="Salis L."/>
            <person name="Schijlen E."/>
            <person name="Bossers A."/>
            <person name="Mateman C."/>
            <person name="Pijl A.S."/>
            <person name="de Ridder D."/>
            <person name="Groenen M.A."/>
            <person name="Visser M.E."/>
            <person name="Megens H.J."/>
        </authorList>
    </citation>
    <scope>NUCLEOTIDE SEQUENCE [LARGE SCALE GENOMIC DNA]</scope>
    <source>
        <strain evidence="3">WM2013NL</strain>
        <tissue evidence="3">Head and thorax</tissue>
    </source>
</reference>
<keyword evidence="1" id="KW-0732">Signal</keyword>
<feature type="domain" description="DDB1- and CUL4-associated factor 15 WD40 repeat-containing" evidence="2">
    <location>
        <begin position="9"/>
        <end position="65"/>
    </location>
</feature>
<dbReference type="InterPro" id="IPR032734">
    <property type="entry name" value="DCAF15_WD40"/>
</dbReference>
<keyword evidence="4" id="KW-1185">Reference proteome</keyword>
<accession>A0A0L7LFS5</accession>
<dbReference type="GO" id="GO:0016567">
    <property type="term" value="P:protein ubiquitination"/>
    <property type="evidence" value="ECO:0007669"/>
    <property type="project" value="InterPro"/>
</dbReference>
<dbReference type="EMBL" id="JTDY01001367">
    <property type="protein sequence ID" value="KOB74061.1"/>
    <property type="molecule type" value="Genomic_DNA"/>
</dbReference>
<dbReference type="InterPro" id="IPR038914">
    <property type="entry name" value="DCAF15"/>
</dbReference>
<organism evidence="3 4">
    <name type="scientific">Operophtera brumata</name>
    <name type="common">Winter moth</name>
    <name type="synonym">Phalaena brumata</name>
    <dbReference type="NCBI Taxonomy" id="104452"/>
    <lineage>
        <taxon>Eukaryota</taxon>
        <taxon>Metazoa</taxon>
        <taxon>Ecdysozoa</taxon>
        <taxon>Arthropoda</taxon>
        <taxon>Hexapoda</taxon>
        <taxon>Insecta</taxon>
        <taxon>Pterygota</taxon>
        <taxon>Neoptera</taxon>
        <taxon>Endopterygota</taxon>
        <taxon>Lepidoptera</taxon>
        <taxon>Glossata</taxon>
        <taxon>Ditrysia</taxon>
        <taxon>Geometroidea</taxon>
        <taxon>Geometridae</taxon>
        <taxon>Larentiinae</taxon>
        <taxon>Operophtera</taxon>
    </lineage>
</organism>
<evidence type="ECO:0000313" key="4">
    <source>
        <dbReference type="Proteomes" id="UP000037510"/>
    </source>
</evidence>
<dbReference type="PANTHER" id="PTHR28541:SF1">
    <property type="entry name" value="DDB1- AND CUL4-ASSOCIATED FACTOR 15"/>
    <property type="match status" value="1"/>
</dbReference>
<dbReference type="Pfam" id="PF14939">
    <property type="entry name" value="DCAF15_WD40"/>
    <property type="match status" value="1"/>
</dbReference>
<evidence type="ECO:0000313" key="3">
    <source>
        <dbReference type="EMBL" id="KOB74061.1"/>
    </source>
</evidence>
<feature type="chain" id="PRO_5005573294" description="DDB1- and CUL4-associated factor 15 WD40 repeat-containing domain-containing protein" evidence="1">
    <location>
        <begin position="32"/>
        <end position="109"/>
    </location>
</feature>
<sequence>MAAGTHYAVLHCVSLHFLSWVPGQSVRPVHSVPIFGDDCVDSKVTISMAQWKHNSGVLVVYGIAVGAGQSVRPVHSVPIFGDDCVDSNVTISLAQWKHNSGVLVVYGIA</sequence>
<dbReference type="GO" id="GO:0080008">
    <property type="term" value="C:Cul4-RING E3 ubiquitin ligase complex"/>
    <property type="evidence" value="ECO:0007669"/>
    <property type="project" value="TreeGrafter"/>
</dbReference>